<keyword evidence="2" id="KW-1185">Reference proteome</keyword>
<organism evidence="2 3">
    <name type="scientific">Globodera pallida</name>
    <name type="common">Potato cyst nematode worm</name>
    <name type="synonym">Heterodera pallida</name>
    <dbReference type="NCBI Taxonomy" id="36090"/>
    <lineage>
        <taxon>Eukaryota</taxon>
        <taxon>Metazoa</taxon>
        <taxon>Ecdysozoa</taxon>
        <taxon>Nematoda</taxon>
        <taxon>Chromadorea</taxon>
        <taxon>Rhabditida</taxon>
        <taxon>Tylenchina</taxon>
        <taxon>Tylenchomorpha</taxon>
        <taxon>Tylenchoidea</taxon>
        <taxon>Heteroderidae</taxon>
        <taxon>Heteroderinae</taxon>
        <taxon>Globodera</taxon>
    </lineage>
</organism>
<feature type="region of interest" description="Disordered" evidence="1">
    <location>
        <begin position="90"/>
        <end position="114"/>
    </location>
</feature>
<name>A0A183C289_GLOPA</name>
<feature type="compositionally biased region" description="Basic residues" evidence="1">
    <location>
        <begin position="9"/>
        <end position="20"/>
    </location>
</feature>
<proteinExistence type="predicted"/>
<feature type="region of interest" description="Disordered" evidence="1">
    <location>
        <begin position="1"/>
        <end position="40"/>
    </location>
</feature>
<accession>A0A183C289</accession>
<dbReference type="AlphaFoldDB" id="A0A183C289"/>
<reference evidence="3" key="2">
    <citation type="submission" date="2016-06" db="UniProtKB">
        <authorList>
            <consortium name="WormBaseParasite"/>
        </authorList>
    </citation>
    <scope>IDENTIFICATION</scope>
</reference>
<dbReference type="Proteomes" id="UP000050741">
    <property type="component" value="Unassembled WGS sequence"/>
</dbReference>
<reference evidence="2" key="1">
    <citation type="submission" date="2014-05" db="EMBL/GenBank/DDBJ databases">
        <title>The genome and life-stage specific transcriptomes of Globodera pallida elucidate key aspects of plant parasitism by a cyst nematode.</title>
        <authorList>
            <person name="Cotton J.A."/>
            <person name="Lilley C.J."/>
            <person name="Jones L.M."/>
            <person name="Kikuchi T."/>
            <person name="Reid A.J."/>
            <person name="Thorpe P."/>
            <person name="Tsai I.J."/>
            <person name="Beasley H."/>
            <person name="Blok V."/>
            <person name="Cock P.J.A."/>
            <person name="Van den Akker S.E."/>
            <person name="Holroyd N."/>
            <person name="Hunt M."/>
            <person name="Mantelin S."/>
            <person name="Naghra H."/>
            <person name="Pain A."/>
            <person name="Palomares-Rius J.E."/>
            <person name="Zarowiecki M."/>
            <person name="Berriman M."/>
            <person name="Jones J.T."/>
            <person name="Urwin P.E."/>
        </authorList>
    </citation>
    <scope>NUCLEOTIDE SEQUENCE [LARGE SCALE GENOMIC DNA]</scope>
    <source>
        <strain evidence="2">Lindley</strain>
    </source>
</reference>
<sequence>MEVAEAKLVPRRTIGRRRSQRQSESGNGEGTGGRKANCLEKPICDKSDSDFWIQPKRGHFETQEFVQNDRKSLAKAATLSPIAEENLAAESGDKGQQMTAEQQQKSPTPKSFTVPSSGNVWHFLTKLTHADYLNGFQESYGLKQNGRLNEKRWLKCVVKDCISESADKVRIASEIGENGHHFTLKELARDFEALAHKSRLVLWRENSGTFALAMVDRRTKIIGKMLLFAEEGPAVIVSKCLGKTVNLSERWPKAGSQHFLLALHGICSEYFG</sequence>
<feature type="compositionally biased region" description="Polar residues" evidence="1">
    <location>
        <begin position="94"/>
        <end position="114"/>
    </location>
</feature>
<protein>
    <submittedName>
        <fullName evidence="3">SH2 domain-containing protein</fullName>
    </submittedName>
</protein>
<evidence type="ECO:0000313" key="2">
    <source>
        <dbReference type="Proteomes" id="UP000050741"/>
    </source>
</evidence>
<evidence type="ECO:0000313" key="3">
    <source>
        <dbReference type="WBParaSite" id="GPLIN_000698300"/>
    </source>
</evidence>
<evidence type="ECO:0000256" key="1">
    <source>
        <dbReference type="SAM" id="MobiDB-lite"/>
    </source>
</evidence>
<dbReference type="WBParaSite" id="GPLIN_000698300">
    <property type="protein sequence ID" value="GPLIN_000698300"/>
    <property type="gene ID" value="GPLIN_000698300"/>
</dbReference>